<keyword evidence="1" id="KW-0472">Membrane</keyword>
<gene>
    <name evidence="3" type="ORF">BOKJ2_LOCUS11617</name>
</gene>
<name>A0A811L8B8_9BILA</name>
<dbReference type="InterPro" id="IPR007110">
    <property type="entry name" value="Ig-like_dom"/>
</dbReference>
<feature type="transmembrane region" description="Helical" evidence="1">
    <location>
        <begin position="199"/>
        <end position="219"/>
    </location>
</feature>
<evidence type="ECO:0000256" key="1">
    <source>
        <dbReference type="SAM" id="Phobius"/>
    </source>
</evidence>
<dbReference type="Proteomes" id="UP000614601">
    <property type="component" value="Unassembled WGS sequence"/>
</dbReference>
<dbReference type="InterPro" id="IPR036179">
    <property type="entry name" value="Ig-like_dom_sf"/>
</dbReference>
<dbReference type="EMBL" id="CAJFCW020000005">
    <property type="protein sequence ID" value="CAG9121005.1"/>
    <property type="molecule type" value="Genomic_DNA"/>
</dbReference>
<keyword evidence="1" id="KW-0812">Transmembrane</keyword>
<dbReference type="OrthoDB" id="5858502at2759"/>
<comment type="caution">
    <text evidence="3">The sequence shown here is derived from an EMBL/GenBank/DDBJ whole genome shotgun (WGS) entry which is preliminary data.</text>
</comment>
<evidence type="ECO:0000313" key="4">
    <source>
        <dbReference type="Proteomes" id="UP000614601"/>
    </source>
</evidence>
<organism evidence="3 4">
    <name type="scientific">Bursaphelenchus okinawaensis</name>
    <dbReference type="NCBI Taxonomy" id="465554"/>
    <lineage>
        <taxon>Eukaryota</taxon>
        <taxon>Metazoa</taxon>
        <taxon>Ecdysozoa</taxon>
        <taxon>Nematoda</taxon>
        <taxon>Chromadorea</taxon>
        <taxon>Rhabditida</taxon>
        <taxon>Tylenchina</taxon>
        <taxon>Tylenchomorpha</taxon>
        <taxon>Aphelenchoidea</taxon>
        <taxon>Aphelenchoididae</taxon>
        <taxon>Bursaphelenchus</taxon>
    </lineage>
</organism>
<protein>
    <recommendedName>
        <fullName evidence="2">Ig-like domain-containing protein</fullName>
    </recommendedName>
</protein>
<keyword evidence="1" id="KW-1133">Transmembrane helix</keyword>
<dbReference type="Proteomes" id="UP000783686">
    <property type="component" value="Unassembled WGS sequence"/>
</dbReference>
<evidence type="ECO:0000313" key="3">
    <source>
        <dbReference type="EMBL" id="CAD5225516.1"/>
    </source>
</evidence>
<keyword evidence="4" id="KW-1185">Reference proteome</keyword>
<dbReference type="AlphaFoldDB" id="A0A811L8B8"/>
<reference evidence="3" key="1">
    <citation type="submission" date="2020-09" db="EMBL/GenBank/DDBJ databases">
        <authorList>
            <person name="Kikuchi T."/>
        </authorList>
    </citation>
    <scope>NUCLEOTIDE SEQUENCE</scope>
    <source>
        <strain evidence="3">SH1</strain>
    </source>
</reference>
<dbReference type="SUPFAM" id="SSF48726">
    <property type="entry name" value="Immunoglobulin"/>
    <property type="match status" value="1"/>
</dbReference>
<dbReference type="Gene3D" id="2.60.40.10">
    <property type="entry name" value="Immunoglobulins"/>
    <property type="match status" value="1"/>
</dbReference>
<dbReference type="InterPro" id="IPR013783">
    <property type="entry name" value="Ig-like_fold"/>
</dbReference>
<dbReference type="PROSITE" id="PS50835">
    <property type="entry name" value="IG_LIKE"/>
    <property type="match status" value="1"/>
</dbReference>
<proteinExistence type="predicted"/>
<sequence length="261" mass="30520">MLNCVHREAAHENLQYQHKFFCNAKKNQSECEKLPVDELKRLIREGECKPIQIVRKETTTTTVKPPSRRILSTKSKRKMMKVIYFGNQRFLNISMNSEDNEKHHYINIVEGSFVELKCNANASDYNETETLPKWYVDGEDIRSFLGWRVQLADNNTKLFFTPILHEFDSGLFECFVDNKIAGFVNLKVNKMFDSVLEGMLSYFTVILIGSPIFLLITVCRTCTRDENNLVQTDPLFMEEDPEKQEDYEEMMMNVKDAELLK</sequence>
<dbReference type="CDD" id="cd00096">
    <property type="entry name" value="Ig"/>
    <property type="match status" value="1"/>
</dbReference>
<accession>A0A811L8B8</accession>
<dbReference type="EMBL" id="CAJFDH010000005">
    <property type="protein sequence ID" value="CAD5225516.1"/>
    <property type="molecule type" value="Genomic_DNA"/>
</dbReference>
<feature type="domain" description="Ig-like" evidence="2">
    <location>
        <begin position="110"/>
        <end position="178"/>
    </location>
</feature>
<evidence type="ECO:0000259" key="2">
    <source>
        <dbReference type="PROSITE" id="PS50835"/>
    </source>
</evidence>